<keyword evidence="7" id="KW-0675">Receptor</keyword>
<sequence length="149" mass="17052">MADKKTPPFVKVLYEKNDFTSFLEVLEKKTGLQREYLVAGFATIILLTLLFGYGTQFVTTVVGLAYPSYETIRLAKSRSDAQAIQWSVYWVVFGFFSLLECCVDTIIKFFPFYYVTKVLLLAWCMAPIEANGCNILYKNVFSKLMGKKD</sequence>
<keyword evidence="8" id="KW-1185">Reference proteome</keyword>
<evidence type="ECO:0000313" key="8">
    <source>
        <dbReference type="Proteomes" id="UP001152320"/>
    </source>
</evidence>
<dbReference type="PANTHER" id="PTHR12300:SF161">
    <property type="entry name" value="RECEPTOR EXPRESSION-ENHANCING PROTEIN"/>
    <property type="match status" value="1"/>
</dbReference>
<keyword evidence="4 6" id="KW-1133">Transmembrane helix</keyword>
<keyword evidence="3 6" id="KW-0812">Transmembrane</keyword>
<dbReference type="GO" id="GO:0016020">
    <property type="term" value="C:membrane"/>
    <property type="evidence" value="ECO:0007669"/>
    <property type="project" value="UniProtKB-SubCell"/>
</dbReference>
<gene>
    <name evidence="7" type="ORF">HOLleu_28773</name>
</gene>
<dbReference type="PANTHER" id="PTHR12300">
    <property type="entry name" value="HVA22-LIKE PROTEINS"/>
    <property type="match status" value="1"/>
</dbReference>
<proteinExistence type="inferred from homology"/>
<keyword evidence="5 6" id="KW-0472">Membrane</keyword>
<organism evidence="7 8">
    <name type="scientific">Holothuria leucospilota</name>
    <name type="common">Black long sea cucumber</name>
    <name type="synonym">Mertensiothuria leucospilota</name>
    <dbReference type="NCBI Taxonomy" id="206669"/>
    <lineage>
        <taxon>Eukaryota</taxon>
        <taxon>Metazoa</taxon>
        <taxon>Echinodermata</taxon>
        <taxon>Eleutherozoa</taxon>
        <taxon>Echinozoa</taxon>
        <taxon>Holothuroidea</taxon>
        <taxon>Aspidochirotacea</taxon>
        <taxon>Aspidochirotida</taxon>
        <taxon>Holothuriidae</taxon>
        <taxon>Holothuria</taxon>
    </lineage>
</organism>
<feature type="transmembrane region" description="Helical" evidence="6">
    <location>
        <begin position="87"/>
        <end position="107"/>
    </location>
</feature>
<comment type="similarity">
    <text evidence="2 6">Belongs to the DP1 family.</text>
</comment>
<feature type="transmembrane region" description="Helical" evidence="6">
    <location>
        <begin position="36"/>
        <end position="66"/>
    </location>
</feature>
<accession>A0A9Q1BMR0</accession>
<dbReference type="OrthoDB" id="10009287at2759"/>
<dbReference type="InterPro" id="IPR004345">
    <property type="entry name" value="TB2_DP1_HVA22"/>
</dbReference>
<feature type="transmembrane region" description="Helical" evidence="6">
    <location>
        <begin position="113"/>
        <end position="137"/>
    </location>
</feature>
<evidence type="ECO:0000313" key="7">
    <source>
        <dbReference type="EMBL" id="KAJ8029394.1"/>
    </source>
</evidence>
<dbReference type="Pfam" id="PF03134">
    <property type="entry name" value="TB2_DP1_HVA22"/>
    <property type="match status" value="1"/>
</dbReference>
<evidence type="ECO:0000256" key="2">
    <source>
        <dbReference type="ARBA" id="ARBA00008573"/>
    </source>
</evidence>
<dbReference type="EMBL" id="JAIZAY010000014">
    <property type="protein sequence ID" value="KAJ8029394.1"/>
    <property type="molecule type" value="Genomic_DNA"/>
</dbReference>
<evidence type="ECO:0000256" key="4">
    <source>
        <dbReference type="ARBA" id="ARBA00022989"/>
    </source>
</evidence>
<name>A0A9Q1BMR0_HOLLE</name>
<protein>
    <recommendedName>
        <fullName evidence="6">Receptor expression-enhancing protein</fullName>
    </recommendedName>
</protein>
<evidence type="ECO:0000256" key="5">
    <source>
        <dbReference type="ARBA" id="ARBA00023136"/>
    </source>
</evidence>
<comment type="subcellular location">
    <subcellularLocation>
        <location evidence="1 6">Membrane</location>
        <topology evidence="1 6">Multi-pass membrane protein</topology>
    </subcellularLocation>
</comment>
<dbReference type="AlphaFoldDB" id="A0A9Q1BMR0"/>
<evidence type="ECO:0000256" key="1">
    <source>
        <dbReference type="ARBA" id="ARBA00004141"/>
    </source>
</evidence>
<evidence type="ECO:0000256" key="3">
    <source>
        <dbReference type="ARBA" id="ARBA00022692"/>
    </source>
</evidence>
<comment type="caution">
    <text evidence="7">The sequence shown here is derived from an EMBL/GenBank/DDBJ whole genome shotgun (WGS) entry which is preliminary data.</text>
</comment>
<evidence type="ECO:0000256" key="6">
    <source>
        <dbReference type="RuleBase" id="RU362006"/>
    </source>
</evidence>
<dbReference type="Proteomes" id="UP001152320">
    <property type="component" value="Chromosome 14"/>
</dbReference>
<reference evidence="7" key="1">
    <citation type="submission" date="2021-10" db="EMBL/GenBank/DDBJ databases">
        <title>Tropical sea cucumber genome reveals ecological adaptation and Cuvierian tubules defense mechanism.</title>
        <authorList>
            <person name="Chen T."/>
        </authorList>
    </citation>
    <scope>NUCLEOTIDE SEQUENCE</scope>
    <source>
        <strain evidence="7">Nanhai2018</strain>
        <tissue evidence="7">Muscle</tissue>
    </source>
</reference>